<proteinExistence type="predicted"/>
<dbReference type="EMBL" id="BMYX01000001">
    <property type="protein sequence ID" value="GGY04715.1"/>
    <property type="molecule type" value="Genomic_DNA"/>
</dbReference>
<evidence type="ECO:0000313" key="2">
    <source>
        <dbReference type="Proteomes" id="UP000645257"/>
    </source>
</evidence>
<dbReference type="Proteomes" id="UP000645257">
    <property type="component" value="Unassembled WGS sequence"/>
</dbReference>
<reference evidence="1" key="1">
    <citation type="journal article" date="2014" name="Int. J. Syst. Evol. Microbiol.">
        <title>Complete genome sequence of Corynebacterium casei LMG S-19264T (=DSM 44701T), isolated from a smear-ripened cheese.</title>
        <authorList>
            <consortium name="US DOE Joint Genome Institute (JGI-PGF)"/>
            <person name="Walter F."/>
            <person name="Albersmeier A."/>
            <person name="Kalinowski J."/>
            <person name="Ruckert C."/>
        </authorList>
    </citation>
    <scope>NUCLEOTIDE SEQUENCE</scope>
    <source>
        <strain evidence="1">KCTC 32182</strain>
    </source>
</reference>
<dbReference type="RefSeq" id="WP_229804438.1">
    <property type="nucleotide sequence ID" value="NZ_CP069161.1"/>
</dbReference>
<gene>
    <name evidence="1" type="ORF">GCM10011289_04060</name>
</gene>
<reference evidence="1" key="2">
    <citation type="submission" date="2020-09" db="EMBL/GenBank/DDBJ databases">
        <authorList>
            <person name="Sun Q."/>
            <person name="Kim S."/>
        </authorList>
    </citation>
    <scope>NUCLEOTIDE SEQUENCE</scope>
    <source>
        <strain evidence="1">KCTC 32182</strain>
    </source>
</reference>
<name>A0A918NXE6_9NEIS</name>
<comment type="caution">
    <text evidence="1">The sequence shown here is derived from an EMBL/GenBank/DDBJ whole genome shotgun (WGS) entry which is preliminary data.</text>
</comment>
<keyword evidence="2" id="KW-1185">Reference proteome</keyword>
<organism evidence="1 2">
    <name type="scientific">Paludibacterium paludis</name>
    <dbReference type="NCBI Taxonomy" id="1225769"/>
    <lineage>
        <taxon>Bacteria</taxon>
        <taxon>Pseudomonadati</taxon>
        <taxon>Pseudomonadota</taxon>
        <taxon>Betaproteobacteria</taxon>
        <taxon>Neisseriales</taxon>
        <taxon>Chromobacteriaceae</taxon>
        <taxon>Paludibacterium</taxon>
    </lineage>
</organism>
<evidence type="ECO:0000313" key="1">
    <source>
        <dbReference type="EMBL" id="GGY04715.1"/>
    </source>
</evidence>
<accession>A0A918NXE6</accession>
<protein>
    <submittedName>
        <fullName evidence="1">Uncharacterized protein</fullName>
    </submittedName>
</protein>
<sequence>MIERCLGWLKEARAVATRYEKLALHYLASIHIAMIRRYLRALANRAYLLGLTANDAIRSRIIDSKLVDIALYDADYRKGQESRQQRERLSNKQKKYAEMGALGYDTPG</sequence>
<dbReference type="AlphaFoldDB" id="A0A918NXE6"/>